<gene>
    <name evidence="1" type="ORF">METZ01_LOCUS277434</name>
</gene>
<sequence length="39" mass="4611">MAHHTIIDYRNTTVLELALVHMQTIHYNYNIHYAVSDVL</sequence>
<proteinExistence type="predicted"/>
<dbReference type="EMBL" id="UINC01081064">
    <property type="protein sequence ID" value="SVC24580.1"/>
    <property type="molecule type" value="Genomic_DNA"/>
</dbReference>
<organism evidence="1">
    <name type="scientific">marine metagenome</name>
    <dbReference type="NCBI Taxonomy" id="408172"/>
    <lineage>
        <taxon>unclassified sequences</taxon>
        <taxon>metagenomes</taxon>
        <taxon>ecological metagenomes</taxon>
    </lineage>
</organism>
<dbReference type="AlphaFoldDB" id="A0A382KJE1"/>
<reference evidence="1" key="1">
    <citation type="submission" date="2018-05" db="EMBL/GenBank/DDBJ databases">
        <authorList>
            <person name="Lanie J.A."/>
            <person name="Ng W.-L."/>
            <person name="Kazmierczak K.M."/>
            <person name="Andrzejewski T.M."/>
            <person name="Davidsen T.M."/>
            <person name="Wayne K.J."/>
            <person name="Tettelin H."/>
            <person name="Glass J.I."/>
            <person name="Rusch D."/>
            <person name="Podicherti R."/>
            <person name="Tsui H.-C.T."/>
            <person name="Winkler M.E."/>
        </authorList>
    </citation>
    <scope>NUCLEOTIDE SEQUENCE</scope>
</reference>
<protein>
    <submittedName>
        <fullName evidence="1">Uncharacterized protein</fullName>
    </submittedName>
</protein>
<name>A0A382KJE1_9ZZZZ</name>
<evidence type="ECO:0000313" key="1">
    <source>
        <dbReference type="EMBL" id="SVC24580.1"/>
    </source>
</evidence>
<accession>A0A382KJE1</accession>